<dbReference type="InterPro" id="IPR058163">
    <property type="entry name" value="LysR-type_TF_proteobact-type"/>
</dbReference>
<dbReference type="EMBL" id="LFTY01000002">
    <property type="protein sequence ID" value="KMW56195.1"/>
    <property type="molecule type" value="Genomic_DNA"/>
</dbReference>
<comment type="similarity">
    <text evidence="1">Belongs to the LysR transcriptional regulatory family.</text>
</comment>
<dbReference type="OrthoDB" id="9813056at2"/>
<name>A0A0J9E0E8_9RHOB</name>
<organism evidence="6 7">
    <name type="scientific">Candidatus Rhodobacter oscarellae</name>
    <dbReference type="NCBI Taxonomy" id="1675527"/>
    <lineage>
        <taxon>Bacteria</taxon>
        <taxon>Pseudomonadati</taxon>
        <taxon>Pseudomonadota</taxon>
        <taxon>Alphaproteobacteria</taxon>
        <taxon>Rhodobacterales</taxon>
        <taxon>Rhodobacter group</taxon>
        <taxon>Rhodobacter</taxon>
    </lineage>
</organism>
<evidence type="ECO:0000256" key="1">
    <source>
        <dbReference type="ARBA" id="ARBA00009437"/>
    </source>
</evidence>
<dbReference type="PROSITE" id="PS50931">
    <property type="entry name" value="HTH_LYSR"/>
    <property type="match status" value="1"/>
</dbReference>
<dbReference type="Pfam" id="PF03466">
    <property type="entry name" value="LysR_substrate"/>
    <property type="match status" value="1"/>
</dbReference>
<feature type="domain" description="HTH lysR-type" evidence="5">
    <location>
        <begin position="3"/>
        <end position="60"/>
    </location>
</feature>
<dbReference type="PATRIC" id="fig|1675527.3.peg.1220"/>
<dbReference type="RefSeq" id="WP_049642115.1">
    <property type="nucleotide sequence ID" value="NZ_LFTY01000002.1"/>
</dbReference>
<evidence type="ECO:0000313" key="7">
    <source>
        <dbReference type="Proteomes" id="UP000037178"/>
    </source>
</evidence>
<reference evidence="6 7" key="1">
    <citation type="submission" date="2015-06" db="EMBL/GenBank/DDBJ databases">
        <title>Draft genome sequence of an Alphaproteobacteria species associated to the Mediterranean sponge Oscarella lobularis.</title>
        <authorList>
            <person name="Jourda C."/>
            <person name="Santini S."/>
            <person name="Claverie J.-M."/>
        </authorList>
    </citation>
    <scope>NUCLEOTIDE SEQUENCE [LARGE SCALE GENOMIC DNA]</scope>
    <source>
        <strain evidence="6">IGS</strain>
    </source>
</reference>
<dbReference type="Proteomes" id="UP000037178">
    <property type="component" value="Unassembled WGS sequence"/>
</dbReference>
<dbReference type="Pfam" id="PF00126">
    <property type="entry name" value="HTH_1"/>
    <property type="match status" value="1"/>
</dbReference>
<dbReference type="Gene3D" id="1.10.10.10">
    <property type="entry name" value="Winged helix-like DNA-binding domain superfamily/Winged helix DNA-binding domain"/>
    <property type="match status" value="1"/>
</dbReference>
<dbReference type="SUPFAM" id="SSF46785">
    <property type="entry name" value="Winged helix' DNA-binding domain"/>
    <property type="match status" value="1"/>
</dbReference>
<evidence type="ECO:0000256" key="2">
    <source>
        <dbReference type="ARBA" id="ARBA00023015"/>
    </source>
</evidence>
<keyword evidence="4" id="KW-0804">Transcription</keyword>
<keyword evidence="3" id="KW-0238">DNA-binding</keyword>
<dbReference type="GO" id="GO:0006351">
    <property type="term" value="P:DNA-templated transcription"/>
    <property type="evidence" value="ECO:0007669"/>
    <property type="project" value="TreeGrafter"/>
</dbReference>
<sequence length="314" mass="34713">MNDEYRGLAIFVAVHEAGSFSAAGRRLKLSTSVVSHHISKLEDRLGAALFFRSTRSLKLTREGERILDASRRMVSAGAEAMDLLSDEAEQPVGALRVTMPAFGMNSSLHDAIWQFAKAHPMVALSIHSSDKAVDLVRDGYDLAIRLGTLADSSLKSRRIGTFHRKIVATPDFLVRRPELTDLNDLAAAEFVSLSVVPDTISLRYKDEDVRVTLQNIRVEVDAVTAGRAAVLQGLGLMSLPLNEIKDDLETGALVEVCEDWQLPSFGIYAVWADTGSQKKLTRRLIDYLAEHSKQSTEWRLNKQLEVPGTERAPM</sequence>
<dbReference type="CDD" id="cd08422">
    <property type="entry name" value="PBP2_CrgA_like"/>
    <property type="match status" value="1"/>
</dbReference>
<evidence type="ECO:0000259" key="5">
    <source>
        <dbReference type="PROSITE" id="PS50931"/>
    </source>
</evidence>
<accession>A0A0J9E0E8</accession>
<dbReference type="FunFam" id="1.10.10.10:FF:000001">
    <property type="entry name" value="LysR family transcriptional regulator"/>
    <property type="match status" value="1"/>
</dbReference>
<evidence type="ECO:0000313" key="6">
    <source>
        <dbReference type="EMBL" id="KMW56195.1"/>
    </source>
</evidence>
<comment type="caution">
    <text evidence="6">The sequence shown here is derived from an EMBL/GenBank/DDBJ whole genome shotgun (WGS) entry which is preliminary data.</text>
</comment>
<dbReference type="AlphaFoldDB" id="A0A0J9E0E8"/>
<dbReference type="GO" id="GO:0043565">
    <property type="term" value="F:sequence-specific DNA binding"/>
    <property type="evidence" value="ECO:0007669"/>
    <property type="project" value="TreeGrafter"/>
</dbReference>
<evidence type="ECO:0000256" key="3">
    <source>
        <dbReference type="ARBA" id="ARBA00023125"/>
    </source>
</evidence>
<dbReference type="GO" id="GO:0003700">
    <property type="term" value="F:DNA-binding transcription factor activity"/>
    <property type="evidence" value="ECO:0007669"/>
    <property type="project" value="InterPro"/>
</dbReference>
<gene>
    <name evidence="6" type="ORF">AIOL_001147</name>
</gene>
<protein>
    <submittedName>
        <fullName evidence="6">Transcriptional regulator, LysR family</fullName>
    </submittedName>
</protein>
<dbReference type="Gene3D" id="3.40.190.290">
    <property type="match status" value="1"/>
</dbReference>
<dbReference type="InterPro" id="IPR005119">
    <property type="entry name" value="LysR_subst-bd"/>
</dbReference>
<dbReference type="InterPro" id="IPR036390">
    <property type="entry name" value="WH_DNA-bd_sf"/>
</dbReference>
<dbReference type="PANTHER" id="PTHR30537">
    <property type="entry name" value="HTH-TYPE TRANSCRIPTIONAL REGULATOR"/>
    <property type="match status" value="1"/>
</dbReference>
<dbReference type="InterPro" id="IPR036388">
    <property type="entry name" value="WH-like_DNA-bd_sf"/>
</dbReference>
<dbReference type="SUPFAM" id="SSF53850">
    <property type="entry name" value="Periplasmic binding protein-like II"/>
    <property type="match status" value="1"/>
</dbReference>
<dbReference type="InterPro" id="IPR000847">
    <property type="entry name" value="LysR_HTH_N"/>
</dbReference>
<dbReference type="PANTHER" id="PTHR30537:SF30">
    <property type="entry name" value="TRANSCRIPTIONAL REGULATOR-RELATED"/>
    <property type="match status" value="1"/>
</dbReference>
<evidence type="ECO:0000256" key="4">
    <source>
        <dbReference type="ARBA" id="ARBA00023163"/>
    </source>
</evidence>
<keyword evidence="7" id="KW-1185">Reference proteome</keyword>
<keyword evidence="2" id="KW-0805">Transcription regulation</keyword>
<proteinExistence type="inferred from homology"/>
<dbReference type="STRING" id="1675527.AIOL_001147"/>